<reference evidence="1 2" key="1">
    <citation type="submission" date="2020-07" db="EMBL/GenBank/DDBJ databases">
        <title>Sequencing the genomes of 1000 actinobacteria strains.</title>
        <authorList>
            <person name="Klenk H.-P."/>
        </authorList>
    </citation>
    <scope>NUCLEOTIDE SEQUENCE [LARGE SCALE GENOMIC DNA]</scope>
    <source>
        <strain evidence="1 2">DSM 45772</strain>
    </source>
</reference>
<dbReference type="AlphaFoldDB" id="A0A7Y9J924"/>
<name>A0A7Y9J924_9PSEU</name>
<protein>
    <submittedName>
        <fullName evidence="1">Uncharacterized protein</fullName>
    </submittedName>
</protein>
<keyword evidence="2" id="KW-1185">Reference proteome</keyword>
<dbReference type="Proteomes" id="UP000535890">
    <property type="component" value="Unassembled WGS sequence"/>
</dbReference>
<evidence type="ECO:0000313" key="2">
    <source>
        <dbReference type="Proteomes" id="UP000535890"/>
    </source>
</evidence>
<organism evidence="1 2">
    <name type="scientific">Actinomycetospora corticicola</name>
    <dbReference type="NCBI Taxonomy" id="663602"/>
    <lineage>
        <taxon>Bacteria</taxon>
        <taxon>Bacillati</taxon>
        <taxon>Actinomycetota</taxon>
        <taxon>Actinomycetes</taxon>
        <taxon>Pseudonocardiales</taxon>
        <taxon>Pseudonocardiaceae</taxon>
        <taxon>Actinomycetospora</taxon>
    </lineage>
</organism>
<dbReference type="EMBL" id="JACCBN010000001">
    <property type="protein sequence ID" value="NYD39711.1"/>
    <property type="molecule type" value="Genomic_DNA"/>
</dbReference>
<proteinExistence type="predicted"/>
<gene>
    <name evidence="1" type="ORF">BJ983_005813</name>
</gene>
<comment type="caution">
    <text evidence="1">The sequence shown here is derived from an EMBL/GenBank/DDBJ whole genome shotgun (WGS) entry which is preliminary data.</text>
</comment>
<dbReference type="RefSeq" id="WP_179796993.1">
    <property type="nucleotide sequence ID" value="NZ_BAABHP010000032.1"/>
</dbReference>
<sequence length="59" mass="6373">MRDDEYRALTEWLAEGPAGIGSETAEGELAADWQRSVSAVRWSRLCRHRGVATPGAASA</sequence>
<accession>A0A7Y9J924</accession>
<evidence type="ECO:0000313" key="1">
    <source>
        <dbReference type="EMBL" id="NYD39711.1"/>
    </source>
</evidence>